<keyword evidence="1 6" id="KW-1277">Toxin-antitoxin system</keyword>
<sequence length="122" mass="13754">MSRVVDSSVVVDAAVSPRVLLGQELHAPSVLDYEVVNALRRHVRRGELRGEEATDFVGIMSRWTLRRHDATRLISRAWVLRGNFSAYDASYVALAELLGVPLWTHDLRLAHAAQRYCDIVTD</sequence>
<accession>A0ABQ6JZV2</accession>
<evidence type="ECO:0000256" key="4">
    <source>
        <dbReference type="ARBA" id="ARBA00022801"/>
    </source>
</evidence>
<dbReference type="EMBL" id="BSVB01000001">
    <property type="protein sequence ID" value="GMA93868.1"/>
    <property type="molecule type" value="Genomic_DNA"/>
</dbReference>
<evidence type="ECO:0000256" key="1">
    <source>
        <dbReference type="ARBA" id="ARBA00022649"/>
    </source>
</evidence>
<keyword evidence="2 6" id="KW-0540">Nuclease</keyword>
<dbReference type="Gene3D" id="3.40.50.1010">
    <property type="entry name" value="5'-nuclease"/>
    <property type="match status" value="1"/>
</dbReference>
<keyword evidence="8" id="KW-1185">Reference proteome</keyword>
<dbReference type="InterPro" id="IPR044153">
    <property type="entry name" value="PIN_Pae0151-like"/>
</dbReference>
<dbReference type="InterPro" id="IPR029060">
    <property type="entry name" value="PIN-like_dom_sf"/>
</dbReference>
<dbReference type="EC" id="3.1.-.-" evidence="6"/>
<keyword evidence="4 6" id="KW-0378">Hydrolase</keyword>
<proteinExistence type="inferred from homology"/>
<evidence type="ECO:0000313" key="7">
    <source>
        <dbReference type="EMBL" id="GMA93868.1"/>
    </source>
</evidence>
<dbReference type="InterPro" id="IPR022907">
    <property type="entry name" value="VapC_family"/>
</dbReference>
<feature type="binding site" evidence="6">
    <location>
        <position position="6"/>
    </location>
    <ligand>
        <name>Mg(2+)</name>
        <dbReference type="ChEBI" id="CHEBI:18420"/>
    </ligand>
</feature>
<evidence type="ECO:0000256" key="6">
    <source>
        <dbReference type="HAMAP-Rule" id="MF_00265"/>
    </source>
</evidence>
<protein>
    <recommendedName>
        <fullName evidence="6">Ribonuclease VapC</fullName>
        <shortName evidence="6">RNase VapC</shortName>
        <ecNumber evidence="6">3.1.-.-</ecNumber>
    </recommendedName>
    <alternativeName>
        <fullName evidence="6">Toxin VapC</fullName>
    </alternativeName>
</protein>
<comment type="caution">
    <text evidence="7">The sequence shown here is derived from an EMBL/GenBank/DDBJ whole genome shotgun (WGS) entry which is preliminary data.</text>
</comment>
<keyword evidence="5 6" id="KW-0460">Magnesium</keyword>
<evidence type="ECO:0000256" key="5">
    <source>
        <dbReference type="ARBA" id="ARBA00022842"/>
    </source>
</evidence>
<dbReference type="PANTHER" id="PTHR35901">
    <property type="entry name" value="RIBONUCLEASE VAPC3"/>
    <property type="match status" value="1"/>
</dbReference>
<comment type="cofactor">
    <cofactor evidence="6">
        <name>Mg(2+)</name>
        <dbReference type="ChEBI" id="CHEBI:18420"/>
    </cofactor>
</comment>
<dbReference type="SUPFAM" id="SSF88723">
    <property type="entry name" value="PIN domain-like"/>
    <property type="match status" value="1"/>
</dbReference>
<evidence type="ECO:0000313" key="8">
    <source>
        <dbReference type="Proteomes" id="UP001157034"/>
    </source>
</evidence>
<dbReference type="CDD" id="cd09873">
    <property type="entry name" value="PIN_Pae0151-like"/>
    <property type="match status" value="1"/>
</dbReference>
<evidence type="ECO:0000256" key="3">
    <source>
        <dbReference type="ARBA" id="ARBA00022723"/>
    </source>
</evidence>
<dbReference type="InterPro" id="IPR051619">
    <property type="entry name" value="TypeII_TA_RNase_PINc/VapC"/>
</dbReference>
<dbReference type="PANTHER" id="PTHR35901:SF1">
    <property type="entry name" value="EXONUCLEASE VAPC9"/>
    <property type="match status" value="1"/>
</dbReference>
<dbReference type="Proteomes" id="UP001157034">
    <property type="component" value="Unassembled WGS sequence"/>
</dbReference>
<feature type="binding site" evidence="6">
    <location>
        <position position="88"/>
    </location>
    <ligand>
        <name>Mg(2+)</name>
        <dbReference type="ChEBI" id="CHEBI:18420"/>
    </ligand>
</feature>
<keyword evidence="6" id="KW-0800">Toxin</keyword>
<reference evidence="8" key="1">
    <citation type="journal article" date="2019" name="Int. J. Syst. Evol. Microbiol.">
        <title>The Global Catalogue of Microorganisms (GCM) 10K type strain sequencing project: providing services to taxonomists for standard genome sequencing and annotation.</title>
        <authorList>
            <consortium name="The Broad Institute Genomics Platform"/>
            <consortium name="The Broad Institute Genome Sequencing Center for Infectious Disease"/>
            <person name="Wu L."/>
            <person name="Ma J."/>
        </authorList>
    </citation>
    <scope>NUCLEOTIDE SEQUENCE [LARGE SCALE GENOMIC DNA]</scope>
    <source>
        <strain evidence="8">NBRC 108894</strain>
    </source>
</reference>
<evidence type="ECO:0000256" key="2">
    <source>
        <dbReference type="ARBA" id="ARBA00022722"/>
    </source>
</evidence>
<dbReference type="HAMAP" id="MF_00265">
    <property type="entry name" value="VapC_Nob1"/>
    <property type="match status" value="1"/>
</dbReference>
<name>A0ABQ6JZV2_9MICO</name>
<keyword evidence="3 6" id="KW-0479">Metal-binding</keyword>
<organism evidence="7 8">
    <name type="scientific">Pseudolysinimonas kribbensis</name>
    <dbReference type="NCBI Taxonomy" id="433641"/>
    <lineage>
        <taxon>Bacteria</taxon>
        <taxon>Bacillati</taxon>
        <taxon>Actinomycetota</taxon>
        <taxon>Actinomycetes</taxon>
        <taxon>Micrococcales</taxon>
        <taxon>Microbacteriaceae</taxon>
        <taxon>Pseudolysinimonas</taxon>
    </lineage>
</organism>
<gene>
    <name evidence="7" type="primary">vapC9</name>
    <name evidence="6" type="synonym">vapC</name>
    <name evidence="7" type="ORF">GCM10025881_06920</name>
</gene>
<comment type="function">
    <text evidence="6">Toxic component of a toxin-antitoxin (TA) system. An RNase.</text>
</comment>
<dbReference type="RefSeq" id="WP_284252860.1">
    <property type="nucleotide sequence ID" value="NZ_BAAAQO010000003.1"/>
</dbReference>
<comment type="similarity">
    <text evidence="6">Belongs to the PINc/VapC protein family.</text>
</comment>